<evidence type="ECO:0000256" key="1">
    <source>
        <dbReference type="SAM" id="MobiDB-lite"/>
    </source>
</evidence>
<keyword evidence="3" id="KW-1185">Reference proteome</keyword>
<gene>
    <name evidence="2" type="ORF">PAXRUDRAFT_12649</name>
</gene>
<dbReference type="AlphaFoldDB" id="A0A0D0D924"/>
<protein>
    <submittedName>
        <fullName evidence="2">Uncharacterized protein</fullName>
    </submittedName>
</protein>
<feature type="region of interest" description="Disordered" evidence="1">
    <location>
        <begin position="24"/>
        <end position="77"/>
    </location>
</feature>
<dbReference type="EMBL" id="KN825183">
    <property type="protein sequence ID" value="KIK93472.1"/>
    <property type="molecule type" value="Genomic_DNA"/>
</dbReference>
<accession>A0A0D0D924</accession>
<feature type="compositionally biased region" description="Basic and acidic residues" evidence="1">
    <location>
        <begin position="32"/>
        <end position="41"/>
    </location>
</feature>
<dbReference type="Proteomes" id="UP000054538">
    <property type="component" value="Unassembled WGS sequence"/>
</dbReference>
<dbReference type="InParanoid" id="A0A0D0D924"/>
<feature type="compositionally biased region" description="Basic residues" evidence="1">
    <location>
        <begin position="46"/>
        <end position="56"/>
    </location>
</feature>
<evidence type="ECO:0000313" key="2">
    <source>
        <dbReference type="EMBL" id="KIK93472.1"/>
    </source>
</evidence>
<reference evidence="3" key="2">
    <citation type="submission" date="2015-01" db="EMBL/GenBank/DDBJ databases">
        <title>Evolutionary Origins and Diversification of the Mycorrhizal Mutualists.</title>
        <authorList>
            <consortium name="DOE Joint Genome Institute"/>
            <consortium name="Mycorrhizal Genomics Consortium"/>
            <person name="Kohler A."/>
            <person name="Kuo A."/>
            <person name="Nagy L.G."/>
            <person name="Floudas D."/>
            <person name="Copeland A."/>
            <person name="Barry K.W."/>
            <person name="Cichocki N."/>
            <person name="Veneault-Fourrey C."/>
            <person name="LaButti K."/>
            <person name="Lindquist E.A."/>
            <person name="Lipzen A."/>
            <person name="Lundell T."/>
            <person name="Morin E."/>
            <person name="Murat C."/>
            <person name="Riley R."/>
            <person name="Ohm R."/>
            <person name="Sun H."/>
            <person name="Tunlid A."/>
            <person name="Henrissat B."/>
            <person name="Grigoriev I.V."/>
            <person name="Hibbett D.S."/>
            <person name="Martin F."/>
        </authorList>
    </citation>
    <scope>NUCLEOTIDE SEQUENCE [LARGE SCALE GENOMIC DNA]</scope>
    <source>
        <strain evidence="3">Ve08.2h10</strain>
    </source>
</reference>
<dbReference type="STRING" id="930991.A0A0D0D924"/>
<name>A0A0D0D924_9AGAM</name>
<dbReference type="OrthoDB" id="7464126at2759"/>
<reference evidence="2 3" key="1">
    <citation type="submission" date="2014-04" db="EMBL/GenBank/DDBJ databases">
        <authorList>
            <consortium name="DOE Joint Genome Institute"/>
            <person name="Kuo A."/>
            <person name="Kohler A."/>
            <person name="Jargeat P."/>
            <person name="Nagy L.G."/>
            <person name="Floudas D."/>
            <person name="Copeland A."/>
            <person name="Barry K.W."/>
            <person name="Cichocki N."/>
            <person name="Veneault-Fourrey C."/>
            <person name="LaButti K."/>
            <person name="Lindquist E.A."/>
            <person name="Lipzen A."/>
            <person name="Lundell T."/>
            <person name="Morin E."/>
            <person name="Murat C."/>
            <person name="Sun H."/>
            <person name="Tunlid A."/>
            <person name="Henrissat B."/>
            <person name="Grigoriev I.V."/>
            <person name="Hibbett D.S."/>
            <person name="Martin F."/>
            <person name="Nordberg H.P."/>
            <person name="Cantor M.N."/>
            <person name="Hua S.X."/>
        </authorList>
    </citation>
    <scope>NUCLEOTIDE SEQUENCE [LARGE SCALE GENOMIC DNA]</scope>
    <source>
        <strain evidence="2 3">Ve08.2h10</strain>
    </source>
</reference>
<evidence type="ECO:0000313" key="3">
    <source>
        <dbReference type="Proteomes" id="UP000054538"/>
    </source>
</evidence>
<organism evidence="2 3">
    <name type="scientific">Paxillus rubicundulus Ve08.2h10</name>
    <dbReference type="NCBI Taxonomy" id="930991"/>
    <lineage>
        <taxon>Eukaryota</taxon>
        <taxon>Fungi</taxon>
        <taxon>Dikarya</taxon>
        <taxon>Basidiomycota</taxon>
        <taxon>Agaricomycotina</taxon>
        <taxon>Agaricomycetes</taxon>
        <taxon>Agaricomycetidae</taxon>
        <taxon>Boletales</taxon>
        <taxon>Paxilineae</taxon>
        <taxon>Paxillaceae</taxon>
        <taxon>Paxillus</taxon>
    </lineage>
</organism>
<dbReference type="HOGENOM" id="CLU_787784_0_0_1"/>
<feature type="compositionally biased region" description="Basic and acidic residues" evidence="1">
    <location>
        <begin position="58"/>
        <end position="74"/>
    </location>
</feature>
<sequence length="352" mass="39532">MPVEGEPSTIVAARSTTLQVKTHVIEQGEAPHGQRDQREPQTFKSQRNKPSSRVRSKSVFERHVRSRRKSEGENYKSQSQLGFLAARELLGNQWLTTPNSEWMSLPASPSVALLRLRALDDLFRPQRLANPGHKPLTLRDDRHVTCATITMCLSLVADYQQASLALTDGLGHVDQAVSVMQTVDYAVETYGQYIAPWGQALRLVIKLIDNVADVDTSTAQIRVVIMNFGIYEQQLNDDNVRVLAESLRELVGVASDCPVAEIKGTPDVIQSIERFALEVASLIDECIKALSWITDAKTRITACQAVLKDLYEKLRMRIMAYTAKCLKQTPRDKLSDQIREWLKAHDSSINHK</sequence>
<proteinExistence type="predicted"/>